<gene>
    <name evidence="6" type="ORF">IQ266_26285</name>
</gene>
<organism evidence="6 7">
    <name type="scientific">Romeriopsis navalis LEGE 11480</name>
    <dbReference type="NCBI Taxonomy" id="2777977"/>
    <lineage>
        <taxon>Bacteria</taxon>
        <taxon>Bacillati</taxon>
        <taxon>Cyanobacteriota</taxon>
        <taxon>Cyanophyceae</taxon>
        <taxon>Leptolyngbyales</taxon>
        <taxon>Leptolyngbyaceae</taxon>
        <taxon>Romeriopsis</taxon>
        <taxon>Romeriopsis navalis</taxon>
    </lineage>
</organism>
<protein>
    <submittedName>
        <fullName evidence="6">Transporter substrate-binding domain-containing protein</fullName>
    </submittedName>
</protein>
<dbReference type="SMART" id="SM00062">
    <property type="entry name" value="PBPb"/>
    <property type="match status" value="1"/>
</dbReference>
<evidence type="ECO:0000313" key="7">
    <source>
        <dbReference type="Proteomes" id="UP000625316"/>
    </source>
</evidence>
<dbReference type="GO" id="GO:0006865">
    <property type="term" value="P:amino acid transport"/>
    <property type="evidence" value="ECO:0007669"/>
    <property type="project" value="TreeGrafter"/>
</dbReference>
<sequence>MRQVINRLARIAFLGWLGVHFFAPPSVYGADLKTIRARGYLIVGVKDNVRPLGFRDRQNQLTGFEIDIARRLAKIILGKPDAIRLVPLANRDRLSMVANDKVDLAIAQITATRARARIVHFSSPYYLNGISLITQPSPNSLRIAEPKQLVGKRVGVLNNSAAIASLQYHQPKLQVVGFDSYTTAQAKLQRGEIQAFAGSTTVLTGWAQTNSSYQLIPTQFDRQPLSVAFPKGLQYADLATIISQSLRQWQQTGWLKERASYWGLP</sequence>
<dbReference type="InterPro" id="IPR001638">
    <property type="entry name" value="Solute-binding_3/MltF_N"/>
</dbReference>
<dbReference type="Gene3D" id="3.40.190.10">
    <property type="entry name" value="Periplasmic binding protein-like II"/>
    <property type="match status" value="2"/>
</dbReference>
<reference evidence="6" key="1">
    <citation type="submission" date="2020-10" db="EMBL/GenBank/DDBJ databases">
        <authorList>
            <person name="Castelo-Branco R."/>
            <person name="Eusebio N."/>
            <person name="Adriana R."/>
            <person name="Vieira A."/>
            <person name="Brugerolle De Fraissinette N."/>
            <person name="Rezende De Castro R."/>
            <person name="Schneider M.P."/>
            <person name="Vasconcelos V."/>
            <person name="Leao P.N."/>
        </authorList>
    </citation>
    <scope>NUCLEOTIDE SEQUENCE</scope>
    <source>
        <strain evidence="6">LEGE 11480</strain>
    </source>
</reference>
<dbReference type="RefSeq" id="WP_264328055.1">
    <property type="nucleotide sequence ID" value="NZ_JADEXQ010000167.1"/>
</dbReference>
<dbReference type="PANTHER" id="PTHR30085:SF6">
    <property type="entry name" value="ABC TRANSPORTER GLUTAMINE-BINDING PROTEIN GLNH"/>
    <property type="match status" value="1"/>
</dbReference>
<dbReference type="Pfam" id="PF00497">
    <property type="entry name" value="SBP_bac_3"/>
    <property type="match status" value="1"/>
</dbReference>
<dbReference type="InterPro" id="IPR018313">
    <property type="entry name" value="SBP_3_CS"/>
</dbReference>
<dbReference type="GO" id="GO:0030288">
    <property type="term" value="C:outer membrane-bounded periplasmic space"/>
    <property type="evidence" value="ECO:0007669"/>
    <property type="project" value="TreeGrafter"/>
</dbReference>
<dbReference type="SUPFAM" id="SSF53850">
    <property type="entry name" value="Periplasmic binding protein-like II"/>
    <property type="match status" value="1"/>
</dbReference>
<evidence type="ECO:0000313" key="6">
    <source>
        <dbReference type="EMBL" id="MBE9033248.1"/>
    </source>
</evidence>
<keyword evidence="3" id="KW-0732">Signal</keyword>
<proteinExistence type="inferred from homology"/>
<keyword evidence="7" id="KW-1185">Reference proteome</keyword>
<name>A0A928VT53_9CYAN</name>
<evidence type="ECO:0000256" key="3">
    <source>
        <dbReference type="ARBA" id="ARBA00022729"/>
    </source>
</evidence>
<dbReference type="InterPro" id="IPR051455">
    <property type="entry name" value="Bact_solute-bind_prot3"/>
</dbReference>
<dbReference type="AlphaFoldDB" id="A0A928VT53"/>
<comment type="caution">
    <text evidence="6">The sequence shown here is derived from an EMBL/GenBank/DDBJ whole genome shotgun (WGS) entry which is preliminary data.</text>
</comment>
<accession>A0A928VT53</accession>
<dbReference type="Proteomes" id="UP000625316">
    <property type="component" value="Unassembled WGS sequence"/>
</dbReference>
<keyword evidence="2" id="KW-0813">Transport</keyword>
<evidence type="ECO:0000256" key="4">
    <source>
        <dbReference type="RuleBase" id="RU003744"/>
    </source>
</evidence>
<evidence type="ECO:0000259" key="5">
    <source>
        <dbReference type="SMART" id="SM00062"/>
    </source>
</evidence>
<evidence type="ECO:0000256" key="2">
    <source>
        <dbReference type="ARBA" id="ARBA00022448"/>
    </source>
</evidence>
<dbReference type="PROSITE" id="PS01039">
    <property type="entry name" value="SBP_BACTERIAL_3"/>
    <property type="match status" value="1"/>
</dbReference>
<dbReference type="EMBL" id="JADEXQ010000167">
    <property type="protein sequence ID" value="MBE9033248.1"/>
    <property type="molecule type" value="Genomic_DNA"/>
</dbReference>
<feature type="domain" description="Solute-binding protein family 3/N-terminal" evidence="5">
    <location>
        <begin position="40"/>
        <end position="258"/>
    </location>
</feature>
<dbReference type="PANTHER" id="PTHR30085">
    <property type="entry name" value="AMINO ACID ABC TRANSPORTER PERMEASE"/>
    <property type="match status" value="1"/>
</dbReference>
<dbReference type="GO" id="GO:0005576">
    <property type="term" value="C:extracellular region"/>
    <property type="evidence" value="ECO:0007669"/>
    <property type="project" value="TreeGrafter"/>
</dbReference>
<evidence type="ECO:0000256" key="1">
    <source>
        <dbReference type="ARBA" id="ARBA00010333"/>
    </source>
</evidence>
<comment type="similarity">
    <text evidence="1 4">Belongs to the bacterial solute-binding protein 3 family.</text>
</comment>